<evidence type="ECO:0000313" key="2">
    <source>
        <dbReference type="EMBL" id="KAF4136216.1"/>
    </source>
</evidence>
<dbReference type="AlphaFoldDB" id="A0A8S9U5L4"/>
<feature type="signal peptide" evidence="1">
    <location>
        <begin position="1"/>
        <end position="19"/>
    </location>
</feature>
<reference evidence="2" key="1">
    <citation type="submission" date="2020-03" db="EMBL/GenBank/DDBJ databases">
        <title>Hybrid Assembly of Korean Phytophthora infestans isolates.</title>
        <authorList>
            <person name="Prokchorchik M."/>
            <person name="Lee Y."/>
            <person name="Seo J."/>
            <person name="Cho J.-H."/>
            <person name="Park Y.-E."/>
            <person name="Jang D.-C."/>
            <person name="Im J.-S."/>
            <person name="Choi J.-G."/>
            <person name="Park H.-J."/>
            <person name="Lee G.-B."/>
            <person name="Lee Y.-G."/>
            <person name="Hong S.-Y."/>
            <person name="Cho K."/>
            <person name="Sohn K.H."/>
        </authorList>
    </citation>
    <scope>NUCLEOTIDE SEQUENCE</scope>
    <source>
        <strain evidence="2">KR_2_A2</strain>
    </source>
</reference>
<keyword evidence="1" id="KW-0732">Signal</keyword>
<protein>
    <submittedName>
        <fullName evidence="2">Uncharacterized protein</fullName>
    </submittedName>
</protein>
<dbReference type="EMBL" id="JAACNO010001986">
    <property type="protein sequence ID" value="KAF4136216.1"/>
    <property type="molecule type" value="Genomic_DNA"/>
</dbReference>
<proteinExistence type="predicted"/>
<sequence>MKLRYSVALAMVVIGASDASNTTSKKKKLLEWMYTFSEVTSATDQNAQCAVYAAPLCYPVIWKTPEGVNLKVDIFVKRLPATAADPDSALNVWLLQGGPGASSTDRNDFVLESSMATLHSELNGTANVYTMDH</sequence>
<organism evidence="2 3">
    <name type="scientific">Phytophthora infestans</name>
    <name type="common">Potato late blight agent</name>
    <name type="synonym">Botrytis infestans</name>
    <dbReference type="NCBI Taxonomy" id="4787"/>
    <lineage>
        <taxon>Eukaryota</taxon>
        <taxon>Sar</taxon>
        <taxon>Stramenopiles</taxon>
        <taxon>Oomycota</taxon>
        <taxon>Peronosporomycetes</taxon>
        <taxon>Peronosporales</taxon>
        <taxon>Peronosporaceae</taxon>
        <taxon>Phytophthora</taxon>
    </lineage>
</organism>
<name>A0A8S9U5L4_PHYIN</name>
<comment type="caution">
    <text evidence="2">The sequence shown here is derived from an EMBL/GenBank/DDBJ whole genome shotgun (WGS) entry which is preliminary data.</text>
</comment>
<feature type="chain" id="PRO_5035908992" evidence="1">
    <location>
        <begin position="20"/>
        <end position="133"/>
    </location>
</feature>
<evidence type="ECO:0000256" key="1">
    <source>
        <dbReference type="SAM" id="SignalP"/>
    </source>
</evidence>
<feature type="non-terminal residue" evidence="2">
    <location>
        <position position="133"/>
    </location>
</feature>
<gene>
    <name evidence="2" type="ORF">GN958_ATG14601</name>
</gene>
<dbReference type="Proteomes" id="UP000704712">
    <property type="component" value="Unassembled WGS sequence"/>
</dbReference>
<evidence type="ECO:0000313" key="3">
    <source>
        <dbReference type="Proteomes" id="UP000704712"/>
    </source>
</evidence>
<accession>A0A8S9U5L4</accession>